<sequence length="139" mass="15211">MEIKINTHGNPLPESHGEWVDLATAEDVELGFLDFKIISLGVSMELPKGYYAHVVPRSSTFKKWGIIQANSMGVIENDYCGDGDIWGLPALCLRKEGVKIPKGTRICQFRIVEKAAAVEFAPVETLGNRDRGGYGSTGD</sequence>
<dbReference type="InterPro" id="IPR036157">
    <property type="entry name" value="dUTPase-like_sf"/>
</dbReference>
<evidence type="ECO:0000256" key="4">
    <source>
        <dbReference type="ARBA" id="ARBA00023080"/>
    </source>
</evidence>
<protein>
    <recommendedName>
        <fullName evidence="2">dUTP diphosphatase</fullName>
        <ecNumber evidence="2">3.6.1.23</ecNumber>
    </recommendedName>
</protein>
<accession>A0A2U1CFG6</accession>
<dbReference type="OrthoDB" id="9809956at2"/>
<dbReference type="GO" id="GO:0000287">
    <property type="term" value="F:magnesium ion binding"/>
    <property type="evidence" value="ECO:0007669"/>
    <property type="project" value="InterPro"/>
</dbReference>
<evidence type="ECO:0000313" key="7">
    <source>
        <dbReference type="EMBL" id="PVY59611.1"/>
    </source>
</evidence>
<keyword evidence="3" id="KW-0378">Hydrolase</keyword>
<dbReference type="EMBL" id="QEKK01000001">
    <property type="protein sequence ID" value="PVY59611.1"/>
    <property type="molecule type" value="Genomic_DNA"/>
</dbReference>
<keyword evidence="4" id="KW-0546">Nucleotide metabolism</keyword>
<evidence type="ECO:0000256" key="3">
    <source>
        <dbReference type="ARBA" id="ARBA00022801"/>
    </source>
</evidence>
<dbReference type="AlphaFoldDB" id="A0A2U1CFG6"/>
<dbReference type="GeneID" id="93228137"/>
<feature type="domain" description="dUTPase-like" evidence="6">
    <location>
        <begin position="21"/>
        <end position="135"/>
    </location>
</feature>
<name>A0A2U1CFG6_9FIRM</name>
<dbReference type="GO" id="GO:0004170">
    <property type="term" value="F:dUTP diphosphatase activity"/>
    <property type="evidence" value="ECO:0007669"/>
    <property type="project" value="UniProtKB-EC"/>
</dbReference>
<evidence type="ECO:0000256" key="1">
    <source>
        <dbReference type="ARBA" id="ARBA00006581"/>
    </source>
</evidence>
<proteinExistence type="inferred from homology"/>
<comment type="similarity">
    <text evidence="1">Belongs to the dUTPase family.</text>
</comment>
<dbReference type="Proteomes" id="UP000245778">
    <property type="component" value="Unassembled WGS sequence"/>
</dbReference>
<reference evidence="7 8" key="1">
    <citation type="submission" date="2018-04" db="EMBL/GenBank/DDBJ databases">
        <title>Genomic Encyclopedia of Type Strains, Phase IV (KMG-IV): sequencing the most valuable type-strain genomes for metagenomic binning, comparative biology and taxonomic classification.</title>
        <authorList>
            <person name="Goeker M."/>
        </authorList>
    </citation>
    <scope>NUCLEOTIDE SEQUENCE [LARGE SCALE GENOMIC DNA]</scope>
    <source>
        <strain evidence="7 8">DSM 26588</strain>
    </source>
</reference>
<dbReference type="CDD" id="cd07557">
    <property type="entry name" value="trimeric_dUTPase"/>
    <property type="match status" value="1"/>
</dbReference>
<dbReference type="InterPro" id="IPR029054">
    <property type="entry name" value="dUTPase-like"/>
</dbReference>
<comment type="caution">
    <text evidence="7">The sequence shown here is derived from an EMBL/GenBank/DDBJ whole genome shotgun (WGS) entry which is preliminary data.</text>
</comment>
<evidence type="ECO:0000259" key="6">
    <source>
        <dbReference type="Pfam" id="PF00692"/>
    </source>
</evidence>
<evidence type="ECO:0000256" key="5">
    <source>
        <dbReference type="ARBA" id="ARBA00047686"/>
    </source>
</evidence>
<dbReference type="Gene3D" id="2.70.40.10">
    <property type="match status" value="1"/>
</dbReference>
<dbReference type="GO" id="GO:0006226">
    <property type="term" value="P:dUMP biosynthetic process"/>
    <property type="evidence" value="ECO:0007669"/>
    <property type="project" value="InterPro"/>
</dbReference>
<dbReference type="RefSeq" id="WP_116721375.1">
    <property type="nucleotide sequence ID" value="NZ_CP011524.1"/>
</dbReference>
<dbReference type="InterPro" id="IPR008181">
    <property type="entry name" value="dUTPase"/>
</dbReference>
<dbReference type="Pfam" id="PF00692">
    <property type="entry name" value="dUTPase"/>
    <property type="match status" value="1"/>
</dbReference>
<evidence type="ECO:0000313" key="8">
    <source>
        <dbReference type="Proteomes" id="UP000245778"/>
    </source>
</evidence>
<dbReference type="GO" id="GO:0046081">
    <property type="term" value="P:dUTP catabolic process"/>
    <property type="evidence" value="ECO:0007669"/>
    <property type="project" value="InterPro"/>
</dbReference>
<dbReference type="EC" id="3.6.1.23" evidence="2"/>
<evidence type="ECO:0000256" key="2">
    <source>
        <dbReference type="ARBA" id="ARBA00012379"/>
    </source>
</evidence>
<organism evidence="7 8">
    <name type="scientific">Intestinimonas butyriciproducens</name>
    <dbReference type="NCBI Taxonomy" id="1297617"/>
    <lineage>
        <taxon>Bacteria</taxon>
        <taxon>Bacillati</taxon>
        <taxon>Bacillota</taxon>
        <taxon>Clostridia</taxon>
        <taxon>Eubacteriales</taxon>
        <taxon>Intestinimonas</taxon>
    </lineage>
</organism>
<comment type="catalytic activity">
    <reaction evidence="5">
        <text>dUTP + H2O = dUMP + diphosphate + H(+)</text>
        <dbReference type="Rhea" id="RHEA:10248"/>
        <dbReference type="ChEBI" id="CHEBI:15377"/>
        <dbReference type="ChEBI" id="CHEBI:15378"/>
        <dbReference type="ChEBI" id="CHEBI:33019"/>
        <dbReference type="ChEBI" id="CHEBI:61555"/>
        <dbReference type="ChEBI" id="CHEBI:246422"/>
        <dbReference type="EC" id="3.6.1.23"/>
    </reaction>
</comment>
<dbReference type="PANTHER" id="PTHR11241">
    <property type="entry name" value="DEOXYURIDINE 5'-TRIPHOSPHATE NUCLEOTIDOHYDROLASE"/>
    <property type="match status" value="1"/>
</dbReference>
<dbReference type="PANTHER" id="PTHR11241:SF0">
    <property type="entry name" value="DEOXYURIDINE 5'-TRIPHOSPHATE NUCLEOTIDOHYDROLASE"/>
    <property type="match status" value="1"/>
</dbReference>
<dbReference type="SUPFAM" id="SSF51283">
    <property type="entry name" value="dUTPase-like"/>
    <property type="match status" value="1"/>
</dbReference>
<dbReference type="InterPro" id="IPR033704">
    <property type="entry name" value="dUTPase_trimeric"/>
</dbReference>
<gene>
    <name evidence="7" type="ORF">C7373_101125</name>
</gene>